<proteinExistence type="predicted"/>
<keyword evidence="2" id="KW-1185">Reference proteome</keyword>
<evidence type="ECO:0000313" key="1">
    <source>
        <dbReference type="EMBL" id="KAK7401364.1"/>
    </source>
</evidence>
<organism evidence="1 2">
    <name type="scientific">Psophocarpus tetragonolobus</name>
    <name type="common">Winged bean</name>
    <name type="synonym">Dolichos tetragonolobus</name>
    <dbReference type="NCBI Taxonomy" id="3891"/>
    <lineage>
        <taxon>Eukaryota</taxon>
        <taxon>Viridiplantae</taxon>
        <taxon>Streptophyta</taxon>
        <taxon>Embryophyta</taxon>
        <taxon>Tracheophyta</taxon>
        <taxon>Spermatophyta</taxon>
        <taxon>Magnoliopsida</taxon>
        <taxon>eudicotyledons</taxon>
        <taxon>Gunneridae</taxon>
        <taxon>Pentapetalae</taxon>
        <taxon>rosids</taxon>
        <taxon>fabids</taxon>
        <taxon>Fabales</taxon>
        <taxon>Fabaceae</taxon>
        <taxon>Papilionoideae</taxon>
        <taxon>50 kb inversion clade</taxon>
        <taxon>NPAAA clade</taxon>
        <taxon>indigoferoid/millettioid clade</taxon>
        <taxon>Phaseoleae</taxon>
        <taxon>Psophocarpus</taxon>
    </lineage>
</organism>
<accession>A0AAN9XPN5</accession>
<dbReference type="Proteomes" id="UP001386955">
    <property type="component" value="Unassembled WGS sequence"/>
</dbReference>
<gene>
    <name evidence="1" type="ORF">VNO78_12785</name>
</gene>
<name>A0AAN9XPN5_PSOTE</name>
<dbReference type="EMBL" id="JAYMYS010000003">
    <property type="protein sequence ID" value="KAK7401364.1"/>
    <property type="molecule type" value="Genomic_DNA"/>
</dbReference>
<protein>
    <submittedName>
        <fullName evidence="1">Uncharacterized protein</fullName>
    </submittedName>
</protein>
<dbReference type="AlphaFoldDB" id="A0AAN9XPN5"/>
<reference evidence="1 2" key="1">
    <citation type="submission" date="2024-01" db="EMBL/GenBank/DDBJ databases">
        <title>The genomes of 5 underutilized Papilionoideae crops provide insights into root nodulation and disease resistanc.</title>
        <authorList>
            <person name="Jiang F."/>
        </authorList>
    </citation>
    <scope>NUCLEOTIDE SEQUENCE [LARGE SCALE GENOMIC DNA]</scope>
    <source>
        <strain evidence="1">DUOXIRENSHENG_FW03</strain>
        <tissue evidence="1">Leaves</tissue>
    </source>
</reference>
<evidence type="ECO:0000313" key="2">
    <source>
        <dbReference type="Proteomes" id="UP001386955"/>
    </source>
</evidence>
<sequence>MKSPHCRIAVHTAAADYTPCNATTVFDDDAAQREHHHLCPRAIVVLREKRFGRILMMRLNGNMVRKKQADLARPNNANVKCFNDD</sequence>
<comment type="caution">
    <text evidence="1">The sequence shown here is derived from an EMBL/GenBank/DDBJ whole genome shotgun (WGS) entry which is preliminary data.</text>
</comment>